<dbReference type="Gene3D" id="3.40.630.10">
    <property type="entry name" value="Zn peptidases"/>
    <property type="match status" value="2"/>
</dbReference>
<evidence type="ECO:0000256" key="1">
    <source>
        <dbReference type="ARBA" id="ARBA00022438"/>
    </source>
</evidence>
<dbReference type="CDD" id="cd04821">
    <property type="entry name" value="PA_M28_1_2"/>
    <property type="match status" value="1"/>
</dbReference>
<dbReference type="InterPro" id="IPR046450">
    <property type="entry name" value="PA_dom_sf"/>
</dbReference>
<keyword evidence="4 7" id="KW-0732">Signal</keyword>
<dbReference type="InterPro" id="IPR007484">
    <property type="entry name" value="Peptidase_M28"/>
</dbReference>
<evidence type="ECO:0000256" key="6">
    <source>
        <dbReference type="ARBA" id="ARBA00022833"/>
    </source>
</evidence>
<evidence type="ECO:0000313" key="9">
    <source>
        <dbReference type="EMBL" id="QCZ95192.1"/>
    </source>
</evidence>
<keyword evidence="3" id="KW-0479">Metal-binding</keyword>
<feature type="chain" id="PRO_5022894104" evidence="7">
    <location>
        <begin position="21"/>
        <end position="534"/>
    </location>
</feature>
<feature type="domain" description="Peptidase M28" evidence="8">
    <location>
        <begin position="295"/>
        <end position="488"/>
    </location>
</feature>
<dbReference type="SUPFAM" id="SSF53187">
    <property type="entry name" value="Zn-dependent exopeptidases"/>
    <property type="match status" value="1"/>
</dbReference>
<dbReference type="PANTHER" id="PTHR12147">
    <property type="entry name" value="METALLOPEPTIDASE M28 FAMILY MEMBER"/>
    <property type="match status" value="1"/>
</dbReference>
<name>A0A5B7YH76_9ALTE</name>
<dbReference type="Gene3D" id="3.50.30.30">
    <property type="match status" value="1"/>
</dbReference>
<protein>
    <submittedName>
        <fullName evidence="9">M28 family peptidase</fullName>
    </submittedName>
</protein>
<dbReference type="AlphaFoldDB" id="A0A5B7YH76"/>
<dbReference type="KEGG" id="salk:FBQ74_09680"/>
<dbReference type="Proteomes" id="UP000304912">
    <property type="component" value="Chromosome"/>
</dbReference>
<feature type="signal peptide" evidence="7">
    <location>
        <begin position="1"/>
        <end position="20"/>
    </location>
</feature>
<dbReference type="GO" id="GO:0008235">
    <property type="term" value="F:metalloexopeptidase activity"/>
    <property type="evidence" value="ECO:0007669"/>
    <property type="project" value="InterPro"/>
</dbReference>
<dbReference type="InterPro" id="IPR045175">
    <property type="entry name" value="M28_fam"/>
</dbReference>
<keyword evidence="5" id="KW-0378">Hydrolase</keyword>
<keyword evidence="10" id="KW-1185">Reference proteome</keyword>
<dbReference type="PANTHER" id="PTHR12147:SF56">
    <property type="entry name" value="AMINOPEPTIDASE YDR415C-RELATED"/>
    <property type="match status" value="1"/>
</dbReference>
<evidence type="ECO:0000313" key="10">
    <source>
        <dbReference type="Proteomes" id="UP000304912"/>
    </source>
</evidence>
<dbReference type="GO" id="GO:0004177">
    <property type="term" value="F:aminopeptidase activity"/>
    <property type="evidence" value="ECO:0007669"/>
    <property type="project" value="UniProtKB-KW"/>
</dbReference>
<evidence type="ECO:0000256" key="3">
    <source>
        <dbReference type="ARBA" id="ARBA00022723"/>
    </source>
</evidence>
<evidence type="ECO:0000259" key="8">
    <source>
        <dbReference type="Pfam" id="PF04389"/>
    </source>
</evidence>
<dbReference type="EMBL" id="CP039852">
    <property type="protein sequence ID" value="QCZ95192.1"/>
    <property type="molecule type" value="Genomic_DNA"/>
</dbReference>
<evidence type="ECO:0000256" key="5">
    <source>
        <dbReference type="ARBA" id="ARBA00022801"/>
    </source>
</evidence>
<sequence>MVRKLIASAVLLTSTMAVNAADNKLSHIGQSLNLDNFRKDVKTLASDEFEGRAPLSKGEDKTIDYLVSQFKEIGLEPAFGESYIQKVPLARILADQDFSLQMGGMTFENGSEFVARTQRISETIKIDNDVVFVGYGINAPENNWNDYEGVDVEGKTVIVLVNDPGFSSGKPDFFTGNAMTYYGRWTYKYEEAARQGAEAVFIVHETMPAGYGWGVVQAGGTTAKFTLVDNNNNQSQVGVMGWMHLRAAQKVFEAAGMNYREMKKAAGQRGFEAVDLNQTAQLTLDNTIEHKESRNVAAILPGSESPDEWVALHAHWDALGKGMENGKEVVLNGAVDNASGTAGVLELARVFKEQAKENPYKRTMMFGAFTAEETGLIGAKHFAQNPPIPAKDIVAFLNIDGMNVNDATDYTLQYGDNVSELEDYVEEVAKSQGRTVKPDPRPQNGLFFRSDHFAAAREGIPSYLFMSLGDTDPQFIANRYHKSGDDYFESWTLGGVKQDLDLIGQIMAKLADNGDWPQWTGDSDFKDARKASGR</sequence>
<dbReference type="GO" id="GO:0046872">
    <property type="term" value="F:metal ion binding"/>
    <property type="evidence" value="ECO:0007669"/>
    <property type="project" value="UniProtKB-KW"/>
</dbReference>
<evidence type="ECO:0000256" key="7">
    <source>
        <dbReference type="SAM" id="SignalP"/>
    </source>
</evidence>
<keyword evidence="6" id="KW-0862">Zinc</keyword>
<dbReference type="RefSeq" id="WP_139757921.1">
    <property type="nucleotide sequence ID" value="NZ_CP039852.1"/>
</dbReference>
<gene>
    <name evidence="9" type="ORF">FBQ74_09680</name>
</gene>
<reference evidence="9 10" key="1">
    <citation type="submission" date="2019-04" db="EMBL/GenBank/DDBJ databases">
        <title>Salinimonas iocasae sp. nov., a halophilic bacterium isolated from the outer tube casing of tubeworms in Okinawa Trough.</title>
        <authorList>
            <person name="Zhang H."/>
            <person name="Wang H."/>
            <person name="Li C."/>
        </authorList>
    </citation>
    <scope>NUCLEOTIDE SEQUENCE [LARGE SCALE GENOMIC DNA]</scope>
    <source>
        <strain evidence="9 10">KX18D6</strain>
    </source>
</reference>
<dbReference type="SUPFAM" id="SSF52025">
    <property type="entry name" value="PA domain"/>
    <property type="match status" value="1"/>
</dbReference>
<accession>A0A5B7YH76</accession>
<evidence type="ECO:0000256" key="4">
    <source>
        <dbReference type="ARBA" id="ARBA00022729"/>
    </source>
</evidence>
<evidence type="ECO:0000256" key="2">
    <source>
        <dbReference type="ARBA" id="ARBA00022670"/>
    </source>
</evidence>
<keyword evidence="2" id="KW-0645">Protease</keyword>
<proteinExistence type="predicted"/>
<dbReference type="GO" id="GO:0006508">
    <property type="term" value="P:proteolysis"/>
    <property type="evidence" value="ECO:0007669"/>
    <property type="project" value="UniProtKB-KW"/>
</dbReference>
<dbReference type="OrthoDB" id="9778250at2"/>
<organism evidence="9 10">
    <name type="scientific">Salinimonas iocasae</name>
    <dbReference type="NCBI Taxonomy" id="2572577"/>
    <lineage>
        <taxon>Bacteria</taxon>
        <taxon>Pseudomonadati</taxon>
        <taxon>Pseudomonadota</taxon>
        <taxon>Gammaproteobacteria</taxon>
        <taxon>Alteromonadales</taxon>
        <taxon>Alteromonadaceae</taxon>
        <taxon>Alteromonas/Salinimonas group</taxon>
        <taxon>Salinimonas</taxon>
    </lineage>
</organism>
<dbReference type="Pfam" id="PF04389">
    <property type="entry name" value="Peptidase_M28"/>
    <property type="match status" value="1"/>
</dbReference>
<keyword evidence="1" id="KW-0031">Aminopeptidase</keyword>